<accession>A0A7R8WKH3</accession>
<reference evidence="1" key="1">
    <citation type="submission" date="2020-11" db="EMBL/GenBank/DDBJ databases">
        <authorList>
            <person name="Tran Van P."/>
        </authorList>
    </citation>
    <scope>NUCLEOTIDE SEQUENCE</scope>
</reference>
<dbReference type="EMBL" id="OB662891">
    <property type="protein sequence ID" value="CAD7230707.1"/>
    <property type="molecule type" value="Genomic_DNA"/>
</dbReference>
<name>A0A7R8WKH3_9CRUS</name>
<protein>
    <submittedName>
        <fullName evidence="1">Uncharacterized protein</fullName>
    </submittedName>
</protein>
<evidence type="ECO:0000313" key="1">
    <source>
        <dbReference type="EMBL" id="CAD7230707.1"/>
    </source>
</evidence>
<organism evidence="1">
    <name type="scientific">Cyprideis torosa</name>
    <dbReference type="NCBI Taxonomy" id="163714"/>
    <lineage>
        <taxon>Eukaryota</taxon>
        <taxon>Metazoa</taxon>
        <taxon>Ecdysozoa</taxon>
        <taxon>Arthropoda</taxon>
        <taxon>Crustacea</taxon>
        <taxon>Oligostraca</taxon>
        <taxon>Ostracoda</taxon>
        <taxon>Podocopa</taxon>
        <taxon>Podocopida</taxon>
        <taxon>Cytherocopina</taxon>
        <taxon>Cytheroidea</taxon>
        <taxon>Cytherideidae</taxon>
        <taxon>Cyprideis</taxon>
    </lineage>
</organism>
<sequence length="86" mass="10021">MEINCGYKSGGLEMYRVRDASLFIYRLLDFKVEGGTHKTKKKFLELQSEITHDPFDNEGLMVSDMVGGLILLLRFPFPYRVRRTCQ</sequence>
<gene>
    <name evidence="1" type="ORF">CTOB1V02_LOCUS8563</name>
</gene>
<dbReference type="AlphaFoldDB" id="A0A7R8WKH3"/>
<proteinExistence type="predicted"/>